<dbReference type="EMBL" id="JARBHB010000004">
    <property type="protein sequence ID" value="KAJ8886751.1"/>
    <property type="molecule type" value="Genomic_DNA"/>
</dbReference>
<dbReference type="Proteomes" id="UP001159363">
    <property type="component" value="Chromosome X"/>
</dbReference>
<organism evidence="1 2">
    <name type="scientific">Dryococelus australis</name>
    <dbReference type="NCBI Taxonomy" id="614101"/>
    <lineage>
        <taxon>Eukaryota</taxon>
        <taxon>Metazoa</taxon>
        <taxon>Ecdysozoa</taxon>
        <taxon>Arthropoda</taxon>
        <taxon>Hexapoda</taxon>
        <taxon>Insecta</taxon>
        <taxon>Pterygota</taxon>
        <taxon>Neoptera</taxon>
        <taxon>Polyneoptera</taxon>
        <taxon>Phasmatodea</taxon>
        <taxon>Verophasmatodea</taxon>
        <taxon>Anareolatae</taxon>
        <taxon>Phasmatidae</taxon>
        <taxon>Eurycanthinae</taxon>
        <taxon>Dryococelus</taxon>
    </lineage>
</organism>
<gene>
    <name evidence="1" type="ORF">PR048_012963</name>
</gene>
<accession>A0ABQ9HQZ8</accession>
<sequence length="105" mass="11802">MTLQTIKLVFTKKTVEVITDEIQVIEAQISKPTPMPICMAKSAIQVCYMLLIYAICVGAKPSEMNDFSSISAKSVNKEFLSFALSPLYSWIQFFECILHVSLDCK</sequence>
<evidence type="ECO:0000313" key="2">
    <source>
        <dbReference type="Proteomes" id="UP001159363"/>
    </source>
</evidence>
<reference evidence="1 2" key="1">
    <citation type="submission" date="2023-02" db="EMBL/GenBank/DDBJ databases">
        <title>LHISI_Scaffold_Assembly.</title>
        <authorList>
            <person name="Stuart O.P."/>
            <person name="Cleave R."/>
            <person name="Magrath M.J.L."/>
            <person name="Mikheyev A.S."/>
        </authorList>
    </citation>
    <scope>NUCLEOTIDE SEQUENCE [LARGE SCALE GENOMIC DNA]</scope>
    <source>
        <strain evidence="1">Daus_M_001</strain>
        <tissue evidence="1">Leg muscle</tissue>
    </source>
</reference>
<keyword evidence="2" id="KW-1185">Reference proteome</keyword>
<protein>
    <submittedName>
        <fullName evidence="1">Uncharacterized protein</fullName>
    </submittedName>
</protein>
<comment type="caution">
    <text evidence="1">The sequence shown here is derived from an EMBL/GenBank/DDBJ whole genome shotgun (WGS) entry which is preliminary data.</text>
</comment>
<proteinExistence type="predicted"/>
<evidence type="ECO:0000313" key="1">
    <source>
        <dbReference type="EMBL" id="KAJ8886751.1"/>
    </source>
</evidence>
<name>A0ABQ9HQZ8_9NEOP</name>